<evidence type="ECO:0000313" key="1">
    <source>
        <dbReference type="EMBL" id="ETO34528.1"/>
    </source>
</evidence>
<dbReference type="EMBL" id="ASPP01002484">
    <property type="protein sequence ID" value="ETO34528.1"/>
    <property type="molecule type" value="Genomic_DNA"/>
</dbReference>
<name>X6P8T8_RETFI</name>
<dbReference type="AlphaFoldDB" id="X6P8T8"/>
<keyword evidence="2" id="KW-1185">Reference proteome</keyword>
<evidence type="ECO:0000313" key="2">
    <source>
        <dbReference type="Proteomes" id="UP000023152"/>
    </source>
</evidence>
<feature type="non-terminal residue" evidence="1">
    <location>
        <position position="294"/>
    </location>
</feature>
<comment type="caution">
    <text evidence="1">The sequence shown here is derived from an EMBL/GenBank/DDBJ whole genome shotgun (WGS) entry which is preliminary data.</text>
</comment>
<dbReference type="Proteomes" id="UP000023152">
    <property type="component" value="Unassembled WGS sequence"/>
</dbReference>
<accession>X6P8T8</accession>
<proteinExistence type="predicted"/>
<sequence length="294" mass="34078">MQYQIERKKKPFAFETKVSLETARELAENTFGAQDVHDCKVTDDNVREWLEGFEWEFQGNLTLAEVGRENKRYLCTGCGREIPQSGPGASSRKYPCFFKIKNLKKKKNAYAYKLRKLKEAIRLFVFYVEVGEEVPGYEPPQTLAEQMMQFLKVKSAVISLSQATPLPLPTPPEKREANIVREVVSLFDRNKADKERALKFTRERKVAALRLSRREQFRRYYHIKKASKRDKSPIGIALITHTCTRAMEWKKQTTRQWVEGLIVEVTRMTCCLMKKGAMDKQQVVVVVITTVITT</sequence>
<protein>
    <submittedName>
        <fullName evidence="1">Uncharacterized protein</fullName>
    </submittedName>
</protein>
<reference evidence="1 2" key="1">
    <citation type="journal article" date="2013" name="Curr. Biol.">
        <title>The Genome of the Foraminiferan Reticulomyxa filosa.</title>
        <authorList>
            <person name="Glockner G."/>
            <person name="Hulsmann N."/>
            <person name="Schleicher M."/>
            <person name="Noegel A.A."/>
            <person name="Eichinger L."/>
            <person name="Gallinger C."/>
            <person name="Pawlowski J."/>
            <person name="Sierra R."/>
            <person name="Euteneuer U."/>
            <person name="Pillet L."/>
            <person name="Moustafa A."/>
            <person name="Platzer M."/>
            <person name="Groth M."/>
            <person name="Szafranski K."/>
            <person name="Schliwa M."/>
        </authorList>
    </citation>
    <scope>NUCLEOTIDE SEQUENCE [LARGE SCALE GENOMIC DNA]</scope>
</reference>
<organism evidence="1 2">
    <name type="scientific">Reticulomyxa filosa</name>
    <dbReference type="NCBI Taxonomy" id="46433"/>
    <lineage>
        <taxon>Eukaryota</taxon>
        <taxon>Sar</taxon>
        <taxon>Rhizaria</taxon>
        <taxon>Retaria</taxon>
        <taxon>Foraminifera</taxon>
        <taxon>Monothalamids</taxon>
        <taxon>Reticulomyxidae</taxon>
        <taxon>Reticulomyxa</taxon>
    </lineage>
</organism>
<gene>
    <name evidence="1" type="ORF">RFI_02566</name>
</gene>